<dbReference type="PROSITE" id="PS50878">
    <property type="entry name" value="RT_POL"/>
    <property type="match status" value="1"/>
</dbReference>
<dbReference type="GO" id="GO:0003964">
    <property type="term" value="F:RNA-directed DNA polymerase activity"/>
    <property type="evidence" value="ECO:0007669"/>
    <property type="project" value="UniProtKB-KW"/>
</dbReference>
<evidence type="ECO:0000256" key="7">
    <source>
        <dbReference type="ARBA" id="ARBA00023118"/>
    </source>
</evidence>
<dbReference type="CDD" id="cd03487">
    <property type="entry name" value="RT_Bac_retron_II"/>
    <property type="match status" value="1"/>
</dbReference>
<evidence type="ECO:0000256" key="4">
    <source>
        <dbReference type="ARBA" id="ARBA00022723"/>
    </source>
</evidence>
<dbReference type="AlphaFoldDB" id="A0A231GIX0"/>
<dbReference type="EC" id="2.7.7.49" evidence="1"/>
<dbReference type="GO" id="GO:0046872">
    <property type="term" value="F:metal ion binding"/>
    <property type="evidence" value="ECO:0007669"/>
    <property type="project" value="UniProtKB-KW"/>
</dbReference>
<reference evidence="12" key="1">
    <citation type="submission" date="2016-10" db="EMBL/GenBank/DDBJ databases">
        <authorList>
            <person name="Varghese N."/>
            <person name="Submissions S."/>
        </authorList>
    </citation>
    <scope>NUCLEOTIDE SEQUENCE [LARGE SCALE GENOMIC DNA]</scope>
    <source>
        <strain evidence="12">BS3660</strain>
    </source>
</reference>
<dbReference type="Proteomes" id="UP000198542">
    <property type="component" value="Unassembled WGS sequence"/>
</dbReference>
<keyword evidence="5" id="KW-0460">Magnesium</keyword>
<keyword evidence="2" id="KW-0808">Transferase</keyword>
<accession>A0A231GIX0</accession>
<evidence type="ECO:0000313" key="12">
    <source>
        <dbReference type="Proteomes" id="UP000198542"/>
    </source>
</evidence>
<dbReference type="EMBL" id="FNTC01000002">
    <property type="protein sequence ID" value="SEB77213.1"/>
    <property type="molecule type" value="Genomic_DNA"/>
</dbReference>
<sequence>MAKQTLESLFEAMYHGKYDFNDFIEAPLSMLCKKIPLKNRIFYKADEKLRAYHKFINLFISDFLKINTNVVYSYRKGINVVDAVRQHAHSRHFCQVDLKNFFGSIDAALIESCILQNIVNLPASDIATHIGRIVSLVSLDGTLPPGFSTSPPLSNACLFEFDNQVENYCHKKNLIYTRYSDDIIISGSSERLYGLDSIIEEFIKEYFNEKLEINPAKTKYTTVGGKIKLLGLVILPNGEITIDTKLKSKVEVMLHYYLTDRPQFNKILEKDSTKGISTLSGYLNYINTTDPSYLDKLRLKYGATIVDMFIRGSVK</sequence>
<dbReference type="GO" id="GO:0051607">
    <property type="term" value="P:defense response to virus"/>
    <property type="evidence" value="ECO:0007669"/>
    <property type="project" value="UniProtKB-KW"/>
</dbReference>
<dbReference type="InterPro" id="IPR043502">
    <property type="entry name" value="DNA/RNA_pol_sf"/>
</dbReference>
<proteinExistence type="inferred from homology"/>
<evidence type="ECO:0000256" key="5">
    <source>
        <dbReference type="ARBA" id="ARBA00022842"/>
    </source>
</evidence>
<dbReference type="InterPro" id="IPR000123">
    <property type="entry name" value="Reverse_transcriptase_msDNA"/>
</dbReference>
<gene>
    <name evidence="11" type="ORF">SAMN04490187_1915</name>
</gene>
<protein>
    <recommendedName>
        <fullName evidence="1">RNA-directed DNA polymerase</fullName>
        <ecNumber evidence="1">2.7.7.49</ecNumber>
    </recommendedName>
</protein>
<evidence type="ECO:0000256" key="3">
    <source>
        <dbReference type="ARBA" id="ARBA00022695"/>
    </source>
</evidence>
<evidence type="ECO:0000256" key="8">
    <source>
        <dbReference type="ARBA" id="ARBA00034120"/>
    </source>
</evidence>
<keyword evidence="3" id="KW-0548">Nucleotidyltransferase</keyword>
<keyword evidence="7" id="KW-0051">Antiviral defense</keyword>
<dbReference type="RefSeq" id="WP_090453229.1">
    <property type="nucleotide sequence ID" value="NZ_FNTC01000002.1"/>
</dbReference>
<feature type="domain" description="Reverse transcriptase" evidence="10">
    <location>
        <begin position="1"/>
        <end position="234"/>
    </location>
</feature>
<dbReference type="Pfam" id="PF00078">
    <property type="entry name" value="RVT_1"/>
    <property type="match status" value="1"/>
</dbReference>
<evidence type="ECO:0000313" key="11">
    <source>
        <dbReference type="EMBL" id="SEB77213.1"/>
    </source>
</evidence>
<keyword evidence="12" id="KW-1185">Reference proteome</keyword>
<dbReference type="PRINTS" id="PR00866">
    <property type="entry name" value="RNADNAPOLMS"/>
</dbReference>
<dbReference type="SUPFAM" id="SSF56672">
    <property type="entry name" value="DNA/RNA polymerases"/>
    <property type="match status" value="1"/>
</dbReference>
<keyword evidence="6 11" id="KW-0695">RNA-directed DNA polymerase</keyword>
<organism evidence="11 12">
    <name type="scientific">Pseudomonas jessenii</name>
    <dbReference type="NCBI Taxonomy" id="77298"/>
    <lineage>
        <taxon>Bacteria</taxon>
        <taxon>Pseudomonadati</taxon>
        <taxon>Pseudomonadota</taxon>
        <taxon>Gammaproteobacteria</taxon>
        <taxon>Pseudomonadales</taxon>
        <taxon>Pseudomonadaceae</taxon>
        <taxon>Pseudomonas</taxon>
    </lineage>
</organism>
<name>A0A231GIX0_PSEJE</name>
<dbReference type="InterPro" id="IPR000477">
    <property type="entry name" value="RT_dom"/>
</dbReference>
<keyword evidence="4" id="KW-0479">Metal-binding</keyword>
<dbReference type="PANTHER" id="PTHR34047:SF7">
    <property type="entry name" value="RNA-DIRECTED DNA POLYMERASE"/>
    <property type="match status" value="1"/>
</dbReference>
<dbReference type="GO" id="GO:0003723">
    <property type="term" value="F:RNA binding"/>
    <property type="evidence" value="ECO:0007669"/>
    <property type="project" value="InterPro"/>
</dbReference>
<comment type="catalytic activity">
    <reaction evidence="9">
        <text>DNA(n) + a 2'-deoxyribonucleoside 5'-triphosphate = DNA(n+1) + diphosphate</text>
        <dbReference type="Rhea" id="RHEA:22508"/>
        <dbReference type="Rhea" id="RHEA-COMP:17339"/>
        <dbReference type="Rhea" id="RHEA-COMP:17340"/>
        <dbReference type="ChEBI" id="CHEBI:33019"/>
        <dbReference type="ChEBI" id="CHEBI:61560"/>
        <dbReference type="ChEBI" id="CHEBI:173112"/>
        <dbReference type="EC" id="2.7.7.49"/>
    </reaction>
</comment>
<dbReference type="PANTHER" id="PTHR34047">
    <property type="entry name" value="NUCLEAR INTRON MATURASE 1, MITOCHONDRIAL-RELATED"/>
    <property type="match status" value="1"/>
</dbReference>
<evidence type="ECO:0000256" key="9">
    <source>
        <dbReference type="ARBA" id="ARBA00048173"/>
    </source>
</evidence>
<evidence type="ECO:0000256" key="1">
    <source>
        <dbReference type="ARBA" id="ARBA00012493"/>
    </source>
</evidence>
<comment type="similarity">
    <text evidence="8">Belongs to the bacterial reverse transcriptase family.</text>
</comment>
<evidence type="ECO:0000256" key="6">
    <source>
        <dbReference type="ARBA" id="ARBA00022918"/>
    </source>
</evidence>
<evidence type="ECO:0000256" key="2">
    <source>
        <dbReference type="ARBA" id="ARBA00022679"/>
    </source>
</evidence>
<evidence type="ECO:0000259" key="10">
    <source>
        <dbReference type="PROSITE" id="PS50878"/>
    </source>
</evidence>
<dbReference type="InterPro" id="IPR051083">
    <property type="entry name" value="GrpII_Intron_Splice-Mob/Def"/>
</dbReference>